<dbReference type="PRINTS" id="PR01955">
    <property type="entry name" value="LANCFRANKIA"/>
</dbReference>
<feature type="region of interest" description="Disordered" evidence="2">
    <location>
        <begin position="1"/>
        <end position="50"/>
    </location>
</feature>
<dbReference type="RefSeq" id="WP_088990284.1">
    <property type="nucleotide sequence ID" value="NZ_LT607409.1"/>
</dbReference>
<dbReference type="GO" id="GO:0005975">
    <property type="term" value="P:carbohydrate metabolic process"/>
    <property type="evidence" value="ECO:0007669"/>
    <property type="project" value="InterPro"/>
</dbReference>
<dbReference type="GO" id="GO:0046872">
    <property type="term" value="F:metal ion binding"/>
    <property type="evidence" value="ECO:0007669"/>
    <property type="project" value="UniProtKB-KW"/>
</dbReference>
<dbReference type="InterPro" id="IPR017146">
    <property type="entry name" value="Lanti_2_LanM"/>
</dbReference>
<evidence type="ECO:0000259" key="3">
    <source>
        <dbReference type="Pfam" id="PF13575"/>
    </source>
</evidence>
<dbReference type="InterPro" id="IPR007822">
    <property type="entry name" value="LANC-like"/>
</dbReference>
<dbReference type="AlphaFoldDB" id="A0A1C4YUS5"/>
<dbReference type="NCBIfam" id="TIGR03897">
    <property type="entry name" value="lanti_2_LanM"/>
    <property type="match status" value="1"/>
</dbReference>
<feature type="compositionally biased region" description="Polar residues" evidence="2">
    <location>
        <begin position="8"/>
        <end position="18"/>
    </location>
</feature>
<sequence length="1070" mass="114844">MPFGPSGPNGTHAEQTGTGAADQSGPRQQTVVAGVTGARPSALSKADGPEPDWAFDVTEAYGTAPLPTDVGRGGVGAWTAGGPTAGADGRGEQAGNGDELPFLPLTEPLAELLRKRLSGSLTEIRCDRLPSPDRLADLLLPGLLPRLNAMVQRTCLLELAACREAGLLAGQTPQERFADFRKRLSDPVERHRLMVRYPVLARQLAVTGRAWIGHAIELVTRLAQDLADLVRTFSPDRDPGTVVDILTGLGDPHRGARSVAMVCFSGGLRIVYKPRPMAVDGHFQDLVAWVNERSPGPRLRILRCLDRGTYGWMEHVDCSLPCDEQAERRYHRRQGGLLAILYLLHAGDFHSENLIAAGDQPVLVDLESLFQPELPSLRPVGESNVERLAAGLLSGSVMHAGLLPMRPSPWGTGEAGMAEVGTPRPHRAEVRLPSLAGAGTDQMRFELTFRAEAVPEAGPAERPVGKVAPQDQVDQIVQGFTEVYRTIEGHRDELGAVDGPLEAFAADEVRVLARDTMTYAVLLGASFHPSLLLDGLDRDKHFDRLLREADHRPGLRAIVEAERRDLWQGDIPIFSTGVAQSPVRDSSGQPLPDVPAVAGLGIARTVLAGLGPADLARQTWLIRACIAVNGIRRDQPYLFHRHPTQPAELPAPDHRIADAVAGIADQLAQLAVQDDDDAAWIGAQFGFRRFCSVEVLGPGLHDGLLGIALFLAWHAEIAGDRCAHRLARSAVRTAVRQIRRGLLGRVAGLSGLGGAVYGLSQLGALWEDDTLFREADRLIEELPTLLAADREFEVMEGTAGALFGLVARHHVRPSGRSRELVRTAADRLVSTQRAYGPGASWLPAEVVANGLADRPLAGFGHGTAGIAAALLAGADLLSDESYAVAAARGFEYERDLFDPRNGYWTDIRDHSRAGEVRMRFDDGSVRSNRSVAWCHGSPGIGMARLAAMSRPGPAGCRPELSEELSSAVDDTLQSGFGNGHSLCHGDLGSLDFLQLVGDQTGDPALLHRVRRQAAAMLDSVATTGWHCGLHRDVGIPGLLTGLAGIGYGLLRLLAPRRVPSLLAQQSLMSR</sequence>
<evidence type="ECO:0000256" key="2">
    <source>
        <dbReference type="SAM" id="MobiDB-lite"/>
    </source>
</evidence>
<name>A0A1C4YUS5_9ACTN</name>
<protein>
    <submittedName>
        <fullName evidence="4">Type 2 lantibiotic biosynthesis protein LanM</fullName>
    </submittedName>
</protein>
<proteinExistence type="predicted"/>
<dbReference type="GO" id="GO:0031179">
    <property type="term" value="P:peptide modification"/>
    <property type="evidence" value="ECO:0007669"/>
    <property type="project" value="InterPro"/>
</dbReference>
<reference evidence="5" key="1">
    <citation type="submission" date="2016-06" db="EMBL/GenBank/DDBJ databases">
        <authorList>
            <person name="Varghese N."/>
            <person name="Submissions Spin"/>
        </authorList>
    </citation>
    <scope>NUCLEOTIDE SEQUENCE [LARGE SCALE GENOMIC DNA]</scope>
    <source>
        <strain evidence="5">DSM 45160</strain>
    </source>
</reference>
<keyword evidence="1" id="KW-0862">Zinc</keyword>
<gene>
    <name evidence="4" type="ORF">GA0070612_5227</name>
</gene>
<dbReference type="InterPro" id="IPR025410">
    <property type="entry name" value="Lant_dehyd"/>
</dbReference>
<dbReference type="InterPro" id="IPR012341">
    <property type="entry name" value="6hp_glycosidase-like_sf"/>
</dbReference>
<dbReference type="PIRSF" id="PIRSF037228">
    <property type="entry name" value="Lant_mod_RumM"/>
    <property type="match status" value="1"/>
</dbReference>
<dbReference type="Gene3D" id="1.50.10.10">
    <property type="match status" value="1"/>
</dbReference>
<keyword evidence="1" id="KW-0479">Metal-binding</keyword>
<evidence type="ECO:0000313" key="4">
    <source>
        <dbReference type="EMBL" id="SCF24101.1"/>
    </source>
</evidence>
<keyword evidence="5" id="KW-1185">Reference proteome</keyword>
<dbReference type="CDD" id="cd04792">
    <property type="entry name" value="LanM-like"/>
    <property type="match status" value="1"/>
</dbReference>
<dbReference type="EMBL" id="LT607409">
    <property type="protein sequence ID" value="SCF24101.1"/>
    <property type="molecule type" value="Genomic_DNA"/>
</dbReference>
<dbReference type="Proteomes" id="UP000198224">
    <property type="component" value="Chromosome I"/>
</dbReference>
<dbReference type="Pfam" id="PF05147">
    <property type="entry name" value="LANC_like"/>
    <property type="match status" value="1"/>
</dbReference>
<dbReference type="Pfam" id="PF13575">
    <property type="entry name" value="DUF4135"/>
    <property type="match status" value="1"/>
</dbReference>
<dbReference type="PRINTS" id="PR01950">
    <property type="entry name" value="LANCSUPER"/>
</dbReference>
<accession>A0A1C4YUS5</accession>
<organism evidence="4 5">
    <name type="scientific">Micromonospora chokoriensis</name>
    <dbReference type="NCBI Taxonomy" id="356851"/>
    <lineage>
        <taxon>Bacteria</taxon>
        <taxon>Bacillati</taxon>
        <taxon>Actinomycetota</taxon>
        <taxon>Actinomycetes</taxon>
        <taxon>Micromonosporales</taxon>
        <taxon>Micromonosporaceae</taxon>
        <taxon>Micromonospora</taxon>
    </lineage>
</organism>
<evidence type="ECO:0000313" key="5">
    <source>
        <dbReference type="Proteomes" id="UP000198224"/>
    </source>
</evidence>
<feature type="binding site" evidence="1">
    <location>
        <position position="934"/>
    </location>
    <ligand>
        <name>Zn(2+)</name>
        <dbReference type="ChEBI" id="CHEBI:29105"/>
    </ligand>
</feature>
<dbReference type="SUPFAM" id="SSF158745">
    <property type="entry name" value="LanC-like"/>
    <property type="match status" value="1"/>
</dbReference>
<feature type="binding site" evidence="1">
    <location>
        <position position="983"/>
    </location>
    <ligand>
        <name>Zn(2+)</name>
        <dbReference type="ChEBI" id="CHEBI:29105"/>
    </ligand>
</feature>
<feature type="binding site" evidence="1">
    <location>
        <position position="984"/>
    </location>
    <ligand>
        <name>Zn(2+)</name>
        <dbReference type="ChEBI" id="CHEBI:29105"/>
    </ligand>
</feature>
<feature type="domain" description="Lantibiotic biosynthesis protein dehydration" evidence="3">
    <location>
        <begin position="197"/>
        <end position="576"/>
    </location>
</feature>
<evidence type="ECO:0000256" key="1">
    <source>
        <dbReference type="PIRSR" id="PIRSR607822-1"/>
    </source>
</evidence>
<dbReference type="SMART" id="SM01260">
    <property type="entry name" value="LANC_like"/>
    <property type="match status" value="1"/>
</dbReference>